<sequence>MSQEALEKPHVTKQLVEHLEAVYSDRLSDNILHISDRELGSLVGQQVVVKYLRGLLAQQEEEAIL</sequence>
<accession>A0A2A6LSQ0</accession>
<proteinExistence type="predicted"/>
<reference evidence="1 2" key="1">
    <citation type="submission" date="2017-09" db="EMBL/GenBank/DDBJ databases">
        <title>Comparative genomics of rhizobia isolated from Phaseolus vulgaris in China.</title>
        <authorList>
            <person name="Tong W."/>
        </authorList>
    </citation>
    <scope>NUCLEOTIDE SEQUENCE [LARGE SCALE GENOMIC DNA]</scope>
    <source>
        <strain evidence="1 2">PCH1</strain>
    </source>
</reference>
<dbReference type="AlphaFoldDB" id="A0A2A6LSQ0"/>
<protein>
    <submittedName>
        <fullName evidence="1">Uncharacterized protein</fullName>
    </submittedName>
</protein>
<name>A0A2A6LSQ0_RHIFR</name>
<gene>
    <name evidence="1" type="ORF">CO661_24140</name>
</gene>
<dbReference type="RefSeq" id="WP_097587411.1">
    <property type="nucleotide sequence ID" value="NZ_NWTC01000022.1"/>
</dbReference>
<dbReference type="EMBL" id="NWTC01000022">
    <property type="protein sequence ID" value="PDT45357.1"/>
    <property type="molecule type" value="Genomic_DNA"/>
</dbReference>
<organism evidence="1 2">
    <name type="scientific">Rhizobium fredii</name>
    <name type="common">Sinorhizobium fredii</name>
    <dbReference type="NCBI Taxonomy" id="380"/>
    <lineage>
        <taxon>Bacteria</taxon>
        <taxon>Pseudomonadati</taxon>
        <taxon>Pseudomonadota</taxon>
        <taxon>Alphaproteobacteria</taxon>
        <taxon>Hyphomicrobiales</taxon>
        <taxon>Rhizobiaceae</taxon>
        <taxon>Sinorhizobium/Ensifer group</taxon>
        <taxon>Sinorhizobium</taxon>
    </lineage>
</organism>
<evidence type="ECO:0000313" key="2">
    <source>
        <dbReference type="Proteomes" id="UP000220353"/>
    </source>
</evidence>
<dbReference type="Proteomes" id="UP000220353">
    <property type="component" value="Unassembled WGS sequence"/>
</dbReference>
<comment type="caution">
    <text evidence="1">The sequence shown here is derived from an EMBL/GenBank/DDBJ whole genome shotgun (WGS) entry which is preliminary data.</text>
</comment>
<evidence type="ECO:0000313" key="1">
    <source>
        <dbReference type="EMBL" id="PDT45357.1"/>
    </source>
</evidence>